<dbReference type="Pfam" id="PF00583">
    <property type="entry name" value="Acetyltransf_1"/>
    <property type="match status" value="1"/>
</dbReference>
<protein>
    <submittedName>
        <fullName evidence="2">Putative GCN5-related N-acetyltransferase</fullName>
    </submittedName>
</protein>
<gene>
    <name evidence="2" type="ORF">CCH01_05390</name>
</gene>
<reference evidence="3" key="1">
    <citation type="submission" date="2017-03" db="EMBL/GenBank/DDBJ databases">
        <authorList>
            <person name="Falquet L."/>
            <person name="Falquet L."/>
        </authorList>
    </citation>
    <scope>NUCLEOTIDE SEQUENCE [LARGE SCALE GENOMIC DNA]</scope>
</reference>
<dbReference type="Gene3D" id="3.40.630.30">
    <property type="match status" value="1"/>
</dbReference>
<dbReference type="OrthoDB" id="423921at2"/>
<keyword evidence="2" id="KW-0808">Transferase</keyword>
<dbReference type="AlphaFoldDB" id="A0A1U6J0G7"/>
<dbReference type="EMBL" id="LT799839">
    <property type="protein sequence ID" value="SLK13764.1"/>
    <property type="molecule type" value="Genomic_DNA"/>
</dbReference>
<sequence>MKLTNFTESHAKEICNWKYEEEYHVYNYPEWNKVCQENWAITLKEKREKEFIALIDESNNLCAYIRFQDKNDYILIGLGLKPSLCGAGLGKKLMNIVKSQSNKLYPNKKIILEVRSFNKRAIKCYERAGFKIKTIYNKNTITGYDEFVKMEFIKEIKG</sequence>
<dbReference type="RefSeq" id="WP_079481125.1">
    <property type="nucleotide sequence ID" value="NZ_CBML010000006.1"/>
</dbReference>
<dbReference type="GeneID" id="66300901"/>
<accession>A0A1U6J0G7</accession>
<dbReference type="STRING" id="1351755.CCH01_05390"/>
<organism evidence="2 3">
    <name type="scientific">Clostridium chauvoei JF4335</name>
    <dbReference type="NCBI Taxonomy" id="1351755"/>
    <lineage>
        <taxon>Bacteria</taxon>
        <taxon>Bacillati</taxon>
        <taxon>Bacillota</taxon>
        <taxon>Clostridia</taxon>
        <taxon>Eubacteriales</taxon>
        <taxon>Clostridiaceae</taxon>
        <taxon>Clostridium</taxon>
    </lineage>
</organism>
<dbReference type="Proteomes" id="UP000190476">
    <property type="component" value="Chromosome I"/>
</dbReference>
<feature type="domain" description="N-acetyltransferase" evidence="1">
    <location>
        <begin position="1"/>
        <end position="151"/>
    </location>
</feature>
<dbReference type="PROSITE" id="PS51186">
    <property type="entry name" value="GNAT"/>
    <property type="match status" value="1"/>
</dbReference>
<dbReference type="GO" id="GO:0016747">
    <property type="term" value="F:acyltransferase activity, transferring groups other than amino-acyl groups"/>
    <property type="evidence" value="ECO:0007669"/>
    <property type="project" value="InterPro"/>
</dbReference>
<proteinExistence type="predicted"/>
<evidence type="ECO:0000313" key="2">
    <source>
        <dbReference type="EMBL" id="SLK13764.1"/>
    </source>
</evidence>
<evidence type="ECO:0000259" key="1">
    <source>
        <dbReference type="PROSITE" id="PS51186"/>
    </source>
</evidence>
<dbReference type="InterPro" id="IPR000182">
    <property type="entry name" value="GNAT_dom"/>
</dbReference>
<keyword evidence="3" id="KW-1185">Reference proteome</keyword>
<evidence type="ECO:0000313" key="3">
    <source>
        <dbReference type="Proteomes" id="UP000190476"/>
    </source>
</evidence>
<dbReference type="InterPro" id="IPR016181">
    <property type="entry name" value="Acyl_CoA_acyltransferase"/>
</dbReference>
<name>A0A1U6J0G7_9CLOT</name>
<dbReference type="SUPFAM" id="SSF55729">
    <property type="entry name" value="Acyl-CoA N-acyltransferases (Nat)"/>
    <property type="match status" value="1"/>
</dbReference>